<dbReference type="RefSeq" id="WP_076820987.1">
    <property type="nucleotide sequence ID" value="NZ_MOMC01000075.1"/>
</dbReference>
<evidence type="ECO:0000259" key="6">
    <source>
        <dbReference type="Pfam" id="PF13649"/>
    </source>
</evidence>
<dbReference type="PRINTS" id="PR00469">
    <property type="entry name" value="PNDRDTASEII"/>
</dbReference>
<feature type="domain" description="Methyltransferase" evidence="6">
    <location>
        <begin position="399"/>
        <end position="489"/>
    </location>
</feature>
<dbReference type="Proteomes" id="UP000188929">
    <property type="component" value="Unassembled WGS sequence"/>
</dbReference>
<dbReference type="InterPro" id="IPR029063">
    <property type="entry name" value="SAM-dependent_MTases_sf"/>
</dbReference>
<evidence type="ECO:0000313" key="8">
    <source>
        <dbReference type="Proteomes" id="UP000188929"/>
    </source>
</evidence>
<evidence type="ECO:0000256" key="3">
    <source>
        <dbReference type="ARBA" id="ARBA00048132"/>
    </source>
</evidence>
<evidence type="ECO:0000256" key="1">
    <source>
        <dbReference type="ARBA" id="ARBA00022630"/>
    </source>
</evidence>
<keyword evidence="1" id="KW-0285">Flavoprotein</keyword>
<evidence type="ECO:0000313" key="7">
    <source>
        <dbReference type="EMBL" id="ONH24081.1"/>
    </source>
</evidence>
<dbReference type="Pfam" id="PF13649">
    <property type="entry name" value="Methyltransf_25"/>
    <property type="match status" value="1"/>
</dbReference>
<protein>
    <submittedName>
        <fullName evidence="7">SAM-dependent methyltransferase</fullName>
    </submittedName>
</protein>
<dbReference type="InterPro" id="IPR050097">
    <property type="entry name" value="Ferredoxin-NADP_redctase_2"/>
</dbReference>
<keyword evidence="2" id="KW-0560">Oxidoreductase</keyword>
<keyword evidence="8" id="KW-1185">Reference proteome</keyword>
<proteinExistence type="predicted"/>
<dbReference type="SUPFAM" id="SSF51905">
    <property type="entry name" value="FAD/NAD(P)-binding domain"/>
    <property type="match status" value="1"/>
</dbReference>
<dbReference type="AlphaFoldDB" id="A0A1V2I493"/>
<keyword evidence="7" id="KW-0808">Transferase</keyword>
<dbReference type="CDD" id="cd02440">
    <property type="entry name" value="AdoMet_MTases"/>
    <property type="match status" value="1"/>
</dbReference>
<keyword evidence="7" id="KW-0489">Methyltransferase</keyword>
<feature type="region of interest" description="Disordered" evidence="4">
    <location>
        <begin position="584"/>
        <end position="613"/>
    </location>
</feature>
<feature type="region of interest" description="Disordered" evidence="4">
    <location>
        <begin position="495"/>
        <end position="557"/>
    </location>
</feature>
<evidence type="ECO:0000256" key="4">
    <source>
        <dbReference type="SAM" id="MobiDB-lite"/>
    </source>
</evidence>
<feature type="compositionally biased region" description="Basic and acidic residues" evidence="4">
    <location>
        <begin position="499"/>
        <end position="511"/>
    </location>
</feature>
<name>A0A1V2I493_9ACTN</name>
<dbReference type="Gene3D" id="3.40.50.150">
    <property type="entry name" value="Vaccinia Virus protein VP39"/>
    <property type="match status" value="1"/>
</dbReference>
<evidence type="ECO:0000259" key="5">
    <source>
        <dbReference type="Pfam" id="PF07992"/>
    </source>
</evidence>
<comment type="catalytic activity">
    <reaction evidence="3">
        <text>[thioredoxin]-dithiol + NADP(+) = [thioredoxin]-disulfide + NADPH + H(+)</text>
        <dbReference type="Rhea" id="RHEA:20345"/>
        <dbReference type="Rhea" id="RHEA-COMP:10698"/>
        <dbReference type="Rhea" id="RHEA-COMP:10700"/>
        <dbReference type="ChEBI" id="CHEBI:15378"/>
        <dbReference type="ChEBI" id="CHEBI:29950"/>
        <dbReference type="ChEBI" id="CHEBI:50058"/>
        <dbReference type="ChEBI" id="CHEBI:57783"/>
        <dbReference type="ChEBI" id="CHEBI:58349"/>
        <dbReference type="EC" id="1.8.1.9"/>
    </reaction>
</comment>
<dbReference type="PANTHER" id="PTHR48105">
    <property type="entry name" value="THIOREDOXIN REDUCTASE 1-RELATED-RELATED"/>
    <property type="match status" value="1"/>
</dbReference>
<dbReference type="InterPro" id="IPR023753">
    <property type="entry name" value="FAD/NAD-binding_dom"/>
</dbReference>
<dbReference type="Pfam" id="PF07992">
    <property type="entry name" value="Pyr_redox_2"/>
    <property type="match status" value="1"/>
</dbReference>
<dbReference type="GO" id="GO:0032259">
    <property type="term" value="P:methylation"/>
    <property type="evidence" value="ECO:0007669"/>
    <property type="project" value="UniProtKB-KW"/>
</dbReference>
<feature type="compositionally biased region" description="Basic and acidic residues" evidence="4">
    <location>
        <begin position="521"/>
        <end position="542"/>
    </location>
</feature>
<dbReference type="PRINTS" id="PR00368">
    <property type="entry name" value="FADPNR"/>
</dbReference>
<dbReference type="InterPro" id="IPR036188">
    <property type="entry name" value="FAD/NAD-bd_sf"/>
</dbReference>
<dbReference type="InterPro" id="IPR041698">
    <property type="entry name" value="Methyltransf_25"/>
</dbReference>
<feature type="region of interest" description="Disordered" evidence="4">
    <location>
        <begin position="106"/>
        <end position="127"/>
    </location>
</feature>
<dbReference type="EMBL" id="MOMC01000075">
    <property type="protein sequence ID" value="ONH24081.1"/>
    <property type="molecule type" value="Genomic_DNA"/>
</dbReference>
<comment type="caution">
    <text evidence="7">The sequence shown here is derived from an EMBL/GenBank/DDBJ whole genome shotgun (WGS) entry which is preliminary data.</text>
</comment>
<feature type="compositionally biased region" description="Basic and acidic residues" evidence="4">
    <location>
        <begin position="597"/>
        <end position="613"/>
    </location>
</feature>
<evidence type="ECO:0000256" key="2">
    <source>
        <dbReference type="ARBA" id="ARBA00023002"/>
    </source>
</evidence>
<accession>A0A1V2I493</accession>
<dbReference type="Gene3D" id="3.50.50.60">
    <property type="entry name" value="FAD/NAD(P)-binding domain"/>
    <property type="match status" value="2"/>
</dbReference>
<dbReference type="GO" id="GO:0004791">
    <property type="term" value="F:thioredoxin-disulfide reductase (NADPH) activity"/>
    <property type="evidence" value="ECO:0007669"/>
    <property type="project" value="UniProtKB-EC"/>
</dbReference>
<feature type="compositionally biased region" description="Gly residues" evidence="4">
    <location>
        <begin position="110"/>
        <end position="126"/>
    </location>
</feature>
<gene>
    <name evidence="7" type="ORF">BL253_31230</name>
</gene>
<dbReference type="SUPFAM" id="SSF53335">
    <property type="entry name" value="S-adenosyl-L-methionine-dependent methyltransferases"/>
    <property type="match status" value="1"/>
</dbReference>
<reference evidence="8" key="1">
    <citation type="submission" date="2016-10" db="EMBL/GenBank/DDBJ databases">
        <title>Frankia sp. NRRL B-16386 Genome sequencing.</title>
        <authorList>
            <person name="Ghodhbane-Gtari F."/>
            <person name="Swanson E."/>
            <person name="Gueddou A."/>
            <person name="Hezbri K."/>
            <person name="Ktari K."/>
            <person name="Nouioui I."/>
            <person name="Morris K."/>
            <person name="Simpson S."/>
            <person name="Abebe-Akele F."/>
            <person name="Thomas K."/>
            <person name="Gtari M."/>
            <person name="Tisa L.S."/>
        </authorList>
    </citation>
    <scope>NUCLEOTIDE SEQUENCE [LARGE SCALE GENOMIC DNA]</scope>
    <source>
        <strain evidence="8">NRRL B-16386</strain>
    </source>
</reference>
<sequence length="613" mass="63714">MTIETRYAASADAKAVDVGEADEREYDVVVVGGGPAGLSAALTLSRARRSVLVVDSGEPRNVRADRVHNYLGRESTPPAELLAIGRAEVASYGGEVVTGTVTAAERLDEGGNGGGGEHGSGGGEGAGPLFRVSLADGRTARARRLLVATGLVDELPDVPGLADRWGRDVVHCPYCHGWEVRDQAIGVLATSPLGVHQALLWRQLSQDVVLFRHTAPDLTEDQAEQLAARGIPVVDGEVAALEVADDRLVGVRLRSGEVVPRQAVTVASRLTARADLLAPLGLRPAEARMGDLVVGDRIEAAPTGATSVAGVWVVGNVTDVQAQVISSAASGVTTAAALNGDLIAEDTRRAVEAYRYDRVFGERAWSERHRARAAAGPEIDDPSPVLAAMTASLPPGTALDAGAGTGADACWLAARGWKVTAVDLSRAALERAEARATRLGHDVTWLHADLAVEPAPGTYDLVTANYLCLPPAQRRPLFAHLAAAVAPGGTLLLVGHAPGDGHGHGHGDGESVKGQSQGQGHPHEHEHEHEHGHGHGHGESSPKGHGGVGDPRTTAPDPHLAEVAWVAGDVASSLGPGWIIETAETRPFAGSPGGHAPTHDSILRARRDDRTTQ</sequence>
<dbReference type="STRING" id="1834516.BL253_31230"/>
<dbReference type="GO" id="GO:0008168">
    <property type="term" value="F:methyltransferase activity"/>
    <property type="evidence" value="ECO:0007669"/>
    <property type="project" value="UniProtKB-KW"/>
</dbReference>
<feature type="domain" description="FAD/NAD(P)-binding" evidence="5">
    <location>
        <begin position="26"/>
        <end position="327"/>
    </location>
</feature>
<organism evidence="7 8">
    <name type="scientific">Pseudofrankia asymbiotica</name>
    <dbReference type="NCBI Taxonomy" id="1834516"/>
    <lineage>
        <taxon>Bacteria</taxon>
        <taxon>Bacillati</taxon>
        <taxon>Actinomycetota</taxon>
        <taxon>Actinomycetes</taxon>
        <taxon>Frankiales</taxon>
        <taxon>Frankiaceae</taxon>
        <taxon>Pseudofrankia</taxon>
    </lineage>
</organism>
<dbReference type="OrthoDB" id="9786503at2"/>